<dbReference type="AlphaFoldDB" id="A0A256GS19"/>
<evidence type="ECO:0000313" key="1">
    <source>
        <dbReference type="EMBL" id="OYR29932.1"/>
    </source>
</evidence>
<dbReference type="Proteomes" id="UP000216363">
    <property type="component" value="Unassembled WGS sequence"/>
</dbReference>
<organism evidence="1 2">
    <name type="scientific">Brucella lupini</name>
    <dbReference type="NCBI Taxonomy" id="255457"/>
    <lineage>
        <taxon>Bacteria</taxon>
        <taxon>Pseudomonadati</taxon>
        <taxon>Pseudomonadota</taxon>
        <taxon>Alphaproteobacteria</taxon>
        <taxon>Hyphomicrobiales</taxon>
        <taxon>Brucellaceae</taxon>
        <taxon>Brucella/Ochrobactrum group</taxon>
        <taxon>Brucella</taxon>
    </lineage>
</organism>
<accession>A0A256GS19</accession>
<proteinExistence type="predicted"/>
<sequence length="38" mass="4274">MDDGYPIAAFMDDEYPKAKAGKTRPLYCSSLIFQFVAL</sequence>
<reference evidence="1 2" key="1">
    <citation type="submission" date="2017-07" db="EMBL/GenBank/DDBJ databases">
        <title>Draft genome of Ochrobactrum lupini type strain LUP21.</title>
        <authorList>
            <person name="Krzyzanowska D.M."/>
            <person name="Jafra S."/>
        </authorList>
    </citation>
    <scope>NUCLEOTIDE SEQUENCE [LARGE SCALE GENOMIC DNA]</scope>
    <source>
        <strain evidence="1 2">LUP21</strain>
    </source>
</reference>
<gene>
    <name evidence="1" type="ORF">CES86_2497</name>
</gene>
<dbReference type="EMBL" id="NNRN01000046">
    <property type="protein sequence ID" value="OYR29932.1"/>
    <property type="molecule type" value="Genomic_DNA"/>
</dbReference>
<comment type="caution">
    <text evidence="1">The sequence shown here is derived from an EMBL/GenBank/DDBJ whole genome shotgun (WGS) entry which is preliminary data.</text>
</comment>
<protein>
    <submittedName>
        <fullName evidence="1">Uncharacterized protein</fullName>
    </submittedName>
</protein>
<evidence type="ECO:0000313" key="2">
    <source>
        <dbReference type="Proteomes" id="UP000216363"/>
    </source>
</evidence>
<name>A0A256GS19_9HYPH</name>